<gene>
    <name evidence="2" type="ORF">GCM10008906_04720</name>
</gene>
<evidence type="ECO:0000256" key="1">
    <source>
        <dbReference type="SAM" id="Phobius"/>
    </source>
</evidence>
<evidence type="ECO:0000313" key="2">
    <source>
        <dbReference type="EMBL" id="GAA0733614.1"/>
    </source>
</evidence>
<feature type="transmembrane region" description="Helical" evidence="1">
    <location>
        <begin position="12"/>
        <end position="30"/>
    </location>
</feature>
<evidence type="ECO:0008006" key="4">
    <source>
        <dbReference type="Google" id="ProtNLM"/>
    </source>
</evidence>
<organism evidence="2 3">
    <name type="scientific">Clostridium oceanicum</name>
    <dbReference type="NCBI Taxonomy" id="1543"/>
    <lineage>
        <taxon>Bacteria</taxon>
        <taxon>Bacillati</taxon>
        <taxon>Bacillota</taxon>
        <taxon>Clostridia</taxon>
        <taxon>Eubacteriales</taxon>
        <taxon>Clostridiaceae</taxon>
        <taxon>Clostridium</taxon>
    </lineage>
</organism>
<keyword evidence="3" id="KW-1185">Reference proteome</keyword>
<keyword evidence="1" id="KW-0472">Membrane</keyword>
<dbReference type="Proteomes" id="UP001501510">
    <property type="component" value="Unassembled WGS sequence"/>
</dbReference>
<proteinExistence type="predicted"/>
<name>A0ABN1JA77_9CLOT</name>
<reference evidence="2 3" key="1">
    <citation type="journal article" date="2019" name="Int. J. Syst. Evol. Microbiol.">
        <title>The Global Catalogue of Microorganisms (GCM) 10K type strain sequencing project: providing services to taxonomists for standard genome sequencing and annotation.</title>
        <authorList>
            <consortium name="The Broad Institute Genomics Platform"/>
            <consortium name="The Broad Institute Genome Sequencing Center for Infectious Disease"/>
            <person name="Wu L."/>
            <person name="Ma J."/>
        </authorList>
    </citation>
    <scope>NUCLEOTIDE SEQUENCE [LARGE SCALE GENOMIC DNA]</scope>
    <source>
        <strain evidence="2 3">JCM 1407</strain>
    </source>
</reference>
<evidence type="ECO:0000313" key="3">
    <source>
        <dbReference type="Proteomes" id="UP001501510"/>
    </source>
</evidence>
<keyword evidence="1" id="KW-0812">Transmembrane</keyword>
<dbReference type="EMBL" id="BAAACG010000003">
    <property type="protein sequence ID" value="GAA0733614.1"/>
    <property type="molecule type" value="Genomic_DNA"/>
</dbReference>
<accession>A0ABN1JA77</accession>
<protein>
    <recommendedName>
        <fullName evidence="4">Branched-chain amino acid transport system carrier protein</fullName>
    </recommendedName>
</protein>
<keyword evidence="1" id="KW-1133">Transmembrane helix</keyword>
<comment type="caution">
    <text evidence="2">The sequence shown here is derived from an EMBL/GenBank/DDBJ whole genome shotgun (WGS) entry which is preliminary data.</text>
</comment>
<sequence length="45" mass="5028">MCSGLPLYNQGLGWVVPAFMGMFLGVVIKVSREKLMSKEVEIKLK</sequence>